<keyword evidence="2" id="KW-1185">Reference proteome</keyword>
<sequence length="85" mass="9776">MVIIYTNIIILNNIHFYSVAGGGEEKHKLESNEIYVRVGSTEWNHGGLIYDADDLFRHPKYDSFGRKDIGILKLHVLLNIQFVCI</sequence>
<dbReference type="SUPFAM" id="SSF50494">
    <property type="entry name" value="Trypsin-like serine proteases"/>
    <property type="match status" value="1"/>
</dbReference>
<organism evidence="1 2">
    <name type="scientific">Timema podura</name>
    <name type="common">Walking stick</name>
    <dbReference type="NCBI Taxonomy" id="61482"/>
    <lineage>
        <taxon>Eukaryota</taxon>
        <taxon>Metazoa</taxon>
        <taxon>Ecdysozoa</taxon>
        <taxon>Arthropoda</taxon>
        <taxon>Hexapoda</taxon>
        <taxon>Insecta</taxon>
        <taxon>Pterygota</taxon>
        <taxon>Neoptera</taxon>
        <taxon>Polyneoptera</taxon>
        <taxon>Phasmatodea</taxon>
        <taxon>Timematodea</taxon>
        <taxon>Timematoidea</taxon>
        <taxon>Timematidae</taxon>
        <taxon>Timema</taxon>
    </lineage>
</organism>
<dbReference type="EMBL" id="CAJPIN010011081">
    <property type="protein sequence ID" value="CAG2059974.1"/>
    <property type="molecule type" value="Genomic_DNA"/>
</dbReference>
<comment type="caution">
    <text evidence="1">The sequence shown here is derived from an EMBL/GenBank/DDBJ whole genome shotgun (WGS) entry which is preliminary data.</text>
</comment>
<name>A0ABN7NZM8_TIMPD</name>
<protein>
    <submittedName>
        <fullName evidence="1">Uncharacterized protein</fullName>
    </submittedName>
</protein>
<proteinExistence type="predicted"/>
<reference evidence="1" key="1">
    <citation type="submission" date="2021-03" db="EMBL/GenBank/DDBJ databases">
        <authorList>
            <person name="Tran Van P."/>
        </authorList>
    </citation>
    <scope>NUCLEOTIDE SEQUENCE</scope>
</reference>
<evidence type="ECO:0000313" key="2">
    <source>
        <dbReference type="Proteomes" id="UP001153148"/>
    </source>
</evidence>
<dbReference type="Proteomes" id="UP001153148">
    <property type="component" value="Unassembled WGS sequence"/>
</dbReference>
<dbReference type="InterPro" id="IPR009003">
    <property type="entry name" value="Peptidase_S1_PA"/>
</dbReference>
<accession>A0ABN7NZM8</accession>
<gene>
    <name evidence="1" type="ORF">TPAB3V08_LOCUS6932</name>
</gene>
<evidence type="ECO:0000313" key="1">
    <source>
        <dbReference type="EMBL" id="CAG2059974.1"/>
    </source>
</evidence>